<dbReference type="EMBL" id="AAXA02000015">
    <property type="protein sequence ID" value="EDR45784.1"/>
    <property type="molecule type" value="Genomic_DNA"/>
</dbReference>
<reference evidence="1 2" key="2">
    <citation type="submission" date="2007-10" db="EMBL/GenBank/DDBJ databases">
        <authorList>
            <person name="Fulton L."/>
            <person name="Clifton S."/>
            <person name="Fulton B."/>
            <person name="Xu J."/>
            <person name="Minx P."/>
            <person name="Pepin K.H."/>
            <person name="Johnson M."/>
            <person name="Thiruvilangam P."/>
            <person name="Bhonagiri V."/>
            <person name="Nash W.E."/>
            <person name="Wang C."/>
            <person name="Mardis E.R."/>
            <person name="Wilson R.K."/>
        </authorList>
    </citation>
    <scope>NUCLEOTIDE SEQUENCE [LARGE SCALE GENOMIC DNA]</scope>
    <source>
        <strain evidence="1 2">ATCC 27755</strain>
    </source>
</reference>
<name>B0G7Y0_9FIRM</name>
<dbReference type="PaxDb" id="411461-DORFOR_02385"/>
<evidence type="ECO:0000313" key="1">
    <source>
        <dbReference type="EMBL" id="EDR45784.1"/>
    </source>
</evidence>
<reference evidence="1 2" key="1">
    <citation type="submission" date="2007-10" db="EMBL/GenBank/DDBJ databases">
        <title>Draft genome sequence of Dorea formicigenerans(ATCC 27755).</title>
        <authorList>
            <person name="Sudarsanam P."/>
            <person name="Ley R."/>
            <person name="Guruge J."/>
            <person name="Turnbaugh P.J."/>
            <person name="Mahowald M."/>
            <person name="Liep D."/>
            <person name="Gordon J."/>
        </authorList>
    </citation>
    <scope>NUCLEOTIDE SEQUENCE [LARGE SCALE GENOMIC DNA]</scope>
    <source>
        <strain evidence="1 2">ATCC 27755</strain>
    </source>
</reference>
<protein>
    <submittedName>
        <fullName evidence="1">Uncharacterized protein</fullName>
    </submittedName>
</protein>
<dbReference type="Proteomes" id="UP000005359">
    <property type="component" value="Unassembled WGS sequence"/>
</dbReference>
<comment type="caution">
    <text evidence="1">The sequence shown here is derived from an EMBL/GenBank/DDBJ whole genome shotgun (WGS) entry which is preliminary data.</text>
</comment>
<organism evidence="1 2">
    <name type="scientific">Dorea formicigenerans ATCC 27755</name>
    <dbReference type="NCBI Taxonomy" id="411461"/>
    <lineage>
        <taxon>Bacteria</taxon>
        <taxon>Bacillati</taxon>
        <taxon>Bacillota</taxon>
        <taxon>Clostridia</taxon>
        <taxon>Lachnospirales</taxon>
        <taxon>Lachnospiraceae</taxon>
        <taxon>Dorea</taxon>
    </lineage>
</organism>
<dbReference type="AlphaFoldDB" id="B0G7Y0"/>
<proteinExistence type="predicted"/>
<evidence type="ECO:0000313" key="2">
    <source>
        <dbReference type="Proteomes" id="UP000005359"/>
    </source>
</evidence>
<sequence>MVLEILNKIAQILNKKKWAKTEENVNNITKIIKNFKINQ</sequence>
<accession>B0G7Y0</accession>
<gene>
    <name evidence="1" type="ORF">DORFOR_02385</name>
</gene>